<keyword evidence="5" id="KW-0472">Membrane</keyword>
<evidence type="ECO:0008006" key="10">
    <source>
        <dbReference type="Google" id="ProtNLM"/>
    </source>
</evidence>
<sequence length="404" mass="44619">MRPSQLRTAPLRRIQCSFGPPRARKSYATQSGPTPAPPAPAPTAPAPPTPTRSGYVPPKARDVEAARQYCEDLIKKHDNPSYVLGAFIPPTGAAVDAYLAIRALNIDLARVADTCSTPTVGMMRMQFWRDTVTKSLDGRPPKEPVAVMIAQAAGALDHYSEGKAKFSKAWFHRVINTRAMFLGNPPYPDLAALENYAENTYSTLLYLTLSALPQASITTDHIASHIGKAMGIAAVLRGIPIVAFPHPRISRDVTKDIPALQGAIMLPLDVMAEAGVKEEDVFRQGSSAPGLRDAVFKVATRANDHLITAREMISQLRSSGTVGHEFEHQNDQERNYSPQQLNTKPEAQLAEVERAFGVFMPAVATQSWLDRLQKVDFDVFNPKLRQTDWTLPWKAFWAFRRKKI</sequence>
<proteinExistence type="inferred from homology"/>
<organism evidence="8 9">
    <name type="scientific">Sporormia fimetaria CBS 119925</name>
    <dbReference type="NCBI Taxonomy" id="1340428"/>
    <lineage>
        <taxon>Eukaryota</taxon>
        <taxon>Fungi</taxon>
        <taxon>Dikarya</taxon>
        <taxon>Ascomycota</taxon>
        <taxon>Pezizomycotina</taxon>
        <taxon>Dothideomycetes</taxon>
        <taxon>Pleosporomycetidae</taxon>
        <taxon>Pleosporales</taxon>
        <taxon>Sporormiaceae</taxon>
        <taxon>Sporormia</taxon>
    </lineage>
</organism>
<keyword evidence="3" id="KW-0809">Transit peptide</keyword>
<dbReference type="SUPFAM" id="SSF48576">
    <property type="entry name" value="Terpenoid synthases"/>
    <property type="match status" value="1"/>
</dbReference>
<dbReference type="CDD" id="cd00385">
    <property type="entry name" value="Isoprenoid_Biosyn_C1"/>
    <property type="match status" value="1"/>
</dbReference>
<protein>
    <recommendedName>
        <fullName evidence="10">Squalene/phytoene synthase</fullName>
    </recommendedName>
</protein>
<evidence type="ECO:0000256" key="5">
    <source>
        <dbReference type="ARBA" id="ARBA00023136"/>
    </source>
</evidence>
<accession>A0A6A6V6T3</accession>
<name>A0A6A6V6T3_9PLEO</name>
<evidence type="ECO:0000313" key="9">
    <source>
        <dbReference type="Proteomes" id="UP000799440"/>
    </source>
</evidence>
<dbReference type="PANTHER" id="PTHR21181:SF13">
    <property type="entry name" value="NADH DEHYDROGENASE (UBIQUINONE) COMPLEX I, ASSEMBLY FACTOR 6"/>
    <property type="match status" value="1"/>
</dbReference>
<reference evidence="8" key="1">
    <citation type="journal article" date="2020" name="Stud. Mycol.">
        <title>101 Dothideomycetes genomes: a test case for predicting lifestyles and emergence of pathogens.</title>
        <authorList>
            <person name="Haridas S."/>
            <person name="Albert R."/>
            <person name="Binder M."/>
            <person name="Bloem J."/>
            <person name="Labutti K."/>
            <person name="Salamov A."/>
            <person name="Andreopoulos B."/>
            <person name="Baker S."/>
            <person name="Barry K."/>
            <person name="Bills G."/>
            <person name="Bluhm B."/>
            <person name="Cannon C."/>
            <person name="Castanera R."/>
            <person name="Culley D."/>
            <person name="Daum C."/>
            <person name="Ezra D."/>
            <person name="Gonzalez J."/>
            <person name="Henrissat B."/>
            <person name="Kuo A."/>
            <person name="Liang C."/>
            <person name="Lipzen A."/>
            <person name="Lutzoni F."/>
            <person name="Magnuson J."/>
            <person name="Mondo S."/>
            <person name="Nolan M."/>
            <person name="Ohm R."/>
            <person name="Pangilinan J."/>
            <person name="Park H.-J."/>
            <person name="Ramirez L."/>
            <person name="Alfaro M."/>
            <person name="Sun H."/>
            <person name="Tritt A."/>
            <person name="Yoshinaga Y."/>
            <person name="Zwiers L.-H."/>
            <person name="Turgeon B."/>
            <person name="Goodwin S."/>
            <person name="Spatafora J."/>
            <person name="Crous P."/>
            <person name="Grigoriev I."/>
        </authorList>
    </citation>
    <scope>NUCLEOTIDE SEQUENCE</scope>
    <source>
        <strain evidence="8">CBS 119925</strain>
    </source>
</reference>
<keyword evidence="2" id="KW-0999">Mitochondrion inner membrane</keyword>
<dbReference type="Proteomes" id="UP000799440">
    <property type="component" value="Unassembled WGS sequence"/>
</dbReference>
<dbReference type="Gene3D" id="1.10.600.10">
    <property type="entry name" value="Farnesyl Diphosphate Synthase"/>
    <property type="match status" value="1"/>
</dbReference>
<evidence type="ECO:0000313" key="8">
    <source>
        <dbReference type="EMBL" id="KAF2744927.1"/>
    </source>
</evidence>
<keyword evidence="4" id="KW-0496">Mitochondrion</keyword>
<comment type="similarity">
    <text evidence="6">Belongs to the NDUFAF6 family.</text>
</comment>
<evidence type="ECO:0000256" key="4">
    <source>
        <dbReference type="ARBA" id="ARBA00023128"/>
    </source>
</evidence>
<dbReference type="PANTHER" id="PTHR21181">
    <property type="match status" value="1"/>
</dbReference>
<dbReference type="GO" id="GO:0032981">
    <property type="term" value="P:mitochondrial respiratory chain complex I assembly"/>
    <property type="evidence" value="ECO:0007669"/>
    <property type="project" value="TreeGrafter"/>
</dbReference>
<dbReference type="EMBL" id="MU006585">
    <property type="protein sequence ID" value="KAF2744927.1"/>
    <property type="molecule type" value="Genomic_DNA"/>
</dbReference>
<evidence type="ECO:0000256" key="2">
    <source>
        <dbReference type="ARBA" id="ARBA00022792"/>
    </source>
</evidence>
<evidence type="ECO:0000256" key="6">
    <source>
        <dbReference type="ARBA" id="ARBA00038273"/>
    </source>
</evidence>
<dbReference type="GO" id="GO:0005743">
    <property type="term" value="C:mitochondrial inner membrane"/>
    <property type="evidence" value="ECO:0007669"/>
    <property type="project" value="UniProtKB-SubCell"/>
</dbReference>
<dbReference type="Pfam" id="PF00494">
    <property type="entry name" value="SQS_PSY"/>
    <property type="match status" value="2"/>
</dbReference>
<dbReference type="AlphaFoldDB" id="A0A6A6V6T3"/>
<gene>
    <name evidence="8" type="ORF">M011DRAFT_428126</name>
</gene>
<comment type="subcellular location">
    <subcellularLocation>
        <location evidence="1">Mitochondrion inner membrane</location>
    </subcellularLocation>
</comment>
<keyword evidence="9" id="KW-1185">Reference proteome</keyword>
<feature type="region of interest" description="Disordered" evidence="7">
    <location>
        <begin position="1"/>
        <end position="57"/>
    </location>
</feature>
<dbReference type="OrthoDB" id="270318at2759"/>
<evidence type="ECO:0000256" key="3">
    <source>
        <dbReference type="ARBA" id="ARBA00022946"/>
    </source>
</evidence>
<evidence type="ECO:0000256" key="1">
    <source>
        <dbReference type="ARBA" id="ARBA00004273"/>
    </source>
</evidence>
<dbReference type="InterPro" id="IPR008949">
    <property type="entry name" value="Isoprenoid_synthase_dom_sf"/>
</dbReference>
<dbReference type="InterPro" id="IPR002060">
    <property type="entry name" value="Squ/phyt_synthse"/>
</dbReference>
<evidence type="ECO:0000256" key="7">
    <source>
        <dbReference type="SAM" id="MobiDB-lite"/>
    </source>
</evidence>
<feature type="compositionally biased region" description="Pro residues" evidence="7">
    <location>
        <begin position="34"/>
        <end position="50"/>
    </location>
</feature>